<dbReference type="SUPFAM" id="SSF48208">
    <property type="entry name" value="Six-hairpin glycosidases"/>
    <property type="match status" value="1"/>
</dbReference>
<accession>A4BNC2</accession>
<sequence>MPLVGFLPPDDPRIKGTVETIQNNLMNDGFLMRYSLAEGADGVPGD</sequence>
<keyword evidence="1" id="KW-0378">Hydrolase</keyword>
<protein>
    <submittedName>
        <fullName evidence="1">Glycoside hydrolase 15-related protein</fullName>
    </submittedName>
</protein>
<evidence type="ECO:0000313" key="1">
    <source>
        <dbReference type="EMBL" id="EAR22721.1"/>
    </source>
</evidence>
<comment type="caution">
    <text evidence="1">The sequence shown here is derived from an EMBL/GenBank/DDBJ whole genome shotgun (WGS) entry which is preliminary data.</text>
</comment>
<dbReference type="Proteomes" id="UP000003374">
    <property type="component" value="Unassembled WGS sequence"/>
</dbReference>
<dbReference type="HOGENOM" id="CLU_3186375_0_0_6"/>
<dbReference type="EMBL" id="AAOF01000002">
    <property type="protein sequence ID" value="EAR22721.1"/>
    <property type="molecule type" value="Genomic_DNA"/>
</dbReference>
<dbReference type="RefSeq" id="WP_005001981.1">
    <property type="nucleotide sequence ID" value="NZ_CH672427.1"/>
</dbReference>
<keyword evidence="2" id="KW-1185">Reference proteome</keyword>
<dbReference type="InterPro" id="IPR008928">
    <property type="entry name" value="6-hairpin_glycosidase_sf"/>
</dbReference>
<organism evidence="1 2">
    <name type="scientific">Nitrococcus mobilis Nb-231</name>
    <dbReference type="NCBI Taxonomy" id="314278"/>
    <lineage>
        <taxon>Bacteria</taxon>
        <taxon>Pseudomonadati</taxon>
        <taxon>Pseudomonadota</taxon>
        <taxon>Gammaproteobacteria</taxon>
        <taxon>Chromatiales</taxon>
        <taxon>Ectothiorhodospiraceae</taxon>
        <taxon>Nitrococcus</taxon>
    </lineage>
</organism>
<dbReference type="GO" id="GO:0005975">
    <property type="term" value="P:carbohydrate metabolic process"/>
    <property type="evidence" value="ECO:0007669"/>
    <property type="project" value="InterPro"/>
</dbReference>
<dbReference type="GO" id="GO:0016787">
    <property type="term" value="F:hydrolase activity"/>
    <property type="evidence" value="ECO:0007669"/>
    <property type="project" value="UniProtKB-KW"/>
</dbReference>
<gene>
    <name evidence="1" type="ORF">NB231_09723</name>
</gene>
<reference evidence="1 2" key="1">
    <citation type="submission" date="2006-02" db="EMBL/GenBank/DDBJ databases">
        <authorList>
            <person name="Waterbury J."/>
            <person name="Ferriera S."/>
            <person name="Johnson J."/>
            <person name="Kravitz S."/>
            <person name="Halpern A."/>
            <person name="Remington K."/>
            <person name="Beeson K."/>
            <person name="Tran B."/>
            <person name="Rogers Y.-H."/>
            <person name="Friedman R."/>
            <person name="Venter J.C."/>
        </authorList>
    </citation>
    <scope>NUCLEOTIDE SEQUENCE [LARGE SCALE GENOMIC DNA]</scope>
    <source>
        <strain evidence="1 2">Nb-231</strain>
    </source>
</reference>
<dbReference type="eggNOG" id="COG3387">
    <property type="taxonomic scope" value="Bacteria"/>
</dbReference>
<evidence type="ECO:0000313" key="2">
    <source>
        <dbReference type="Proteomes" id="UP000003374"/>
    </source>
</evidence>
<dbReference type="AlphaFoldDB" id="A4BNC2"/>
<dbReference type="STRING" id="314278.NB231_09723"/>
<name>A4BNC2_9GAMM</name>
<proteinExistence type="predicted"/>